<evidence type="ECO:0000313" key="2">
    <source>
        <dbReference type="EMBL" id="KAK9718619.1"/>
    </source>
</evidence>
<sequence length="285" mass="31711">MVMTVIAMVTTVFINNTYHASKMATKNRKPIHYLCLIQALLGAITNVALIFFFFQYSSMCGMRVYVAATMNLLSTTCIETILLIKAYYCSESSYTVLSYGVVLSLARFTIGAANILFTKTAITPLFTCVSVINPTTALGVVTIEIMLNIYLSVCFLFSVYKRWKFVKTKLYAALLKDGTIFSIATSITSVAIMVLVLLHALGENSSTLLNISWAVSSKLTVEQLLRTQNLKKSGLPWVHAINIEDSHQVKSSKFGIPNNVKLLYTLDTYDPFESQLQNTQLNLDI</sequence>
<feature type="transmembrane region" description="Helical" evidence="1">
    <location>
        <begin position="96"/>
        <end position="117"/>
    </location>
</feature>
<protein>
    <submittedName>
        <fullName evidence="2">Uncharacterized protein</fullName>
    </submittedName>
</protein>
<gene>
    <name evidence="2" type="ORF">K7432_005339</name>
</gene>
<proteinExistence type="predicted"/>
<feature type="transmembrane region" description="Helical" evidence="1">
    <location>
        <begin position="137"/>
        <end position="160"/>
    </location>
</feature>
<keyword evidence="1" id="KW-0472">Membrane</keyword>
<keyword evidence="3" id="KW-1185">Reference proteome</keyword>
<feature type="transmembrane region" description="Helical" evidence="1">
    <location>
        <begin position="31"/>
        <end position="56"/>
    </location>
</feature>
<dbReference type="EMBL" id="JASJQH010007082">
    <property type="protein sequence ID" value="KAK9718619.1"/>
    <property type="molecule type" value="Genomic_DNA"/>
</dbReference>
<keyword evidence="1" id="KW-0812">Transmembrane</keyword>
<reference evidence="2 3" key="1">
    <citation type="submission" date="2023-04" db="EMBL/GenBank/DDBJ databases">
        <title>Genome of Basidiobolus ranarum AG-B5.</title>
        <authorList>
            <person name="Stajich J.E."/>
            <person name="Carter-House D."/>
            <person name="Gryganskyi A."/>
        </authorList>
    </citation>
    <scope>NUCLEOTIDE SEQUENCE [LARGE SCALE GENOMIC DNA]</scope>
    <source>
        <strain evidence="2 3">AG-B5</strain>
    </source>
</reference>
<comment type="caution">
    <text evidence="2">The sequence shown here is derived from an EMBL/GenBank/DDBJ whole genome shotgun (WGS) entry which is preliminary data.</text>
</comment>
<feature type="transmembrane region" description="Helical" evidence="1">
    <location>
        <begin position="62"/>
        <end position="84"/>
    </location>
</feature>
<name>A0ABR2W3B1_9FUNG</name>
<dbReference type="Proteomes" id="UP001479436">
    <property type="component" value="Unassembled WGS sequence"/>
</dbReference>
<accession>A0ABR2W3B1</accession>
<evidence type="ECO:0000256" key="1">
    <source>
        <dbReference type="SAM" id="Phobius"/>
    </source>
</evidence>
<organism evidence="2 3">
    <name type="scientific">Basidiobolus ranarum</name>
    <dbReference type="NCBI Taxonomy" id="34480"/>
    <lineage>
        <taxon>Eukaryota</taxon>
        <taxon>Fungi</taxon>
        <taxon>Fungi incertae sedis</taxon>
        <taxon>Zoopagomycota</taxon>
        <taxon>Entomophthoromycotina</taxon>
        <taxon>Basidiobolomycetes</taxon>
        <taxon>Basidiobolales</taxon>
        <taxon>Basidiobolaceae</taxon>
        <taxon>Basidiobolus</taxon>
    </lineage>
</organism>
<evidence type="ECO:0000313" key="3">
    <source>
        <dbReference type="Proteomes" id="UP001479436"/>
    </source>
</evidence>
<feature type="transmembrane region" description="Helical" evidence="1">
    <location>
        <begin position="180"/>
        <end position="202"/>
    </location>
</feature>
<keyword evidence="1" id="KW-1133">Transmembrane helix</keyword>